<dbReference type="InterPro" id="IPR036365">
    <property type="entry name" value="PGBD-like_sf"/>
</dbReference>
<reference evidence="2 3" key="1">
    <citation type="submission" date="2019-02" db="EMBL/GenBank/DDBJ databases">
        <title>Genome sequencing of Clostridium botulinum clinical isolates.</title>
        <authorList>
            <person name="Brunt J."/>
            <person name="Van Vliet A.H.M."/>
            <person name="Stringer S.C."/>
            <person name="Grant K.A."/>
            <person name="Carter A.C."/>
            <person name="Peck M.W."/>
        </authorList>
    </citation>
    <scope>NUCLEOTIDE SEQUENCE [LARGE SCALE GENOMIC DNA]</scope>
    <source>
        <strain evidence="2 3">H142660711</strain>
    </source>
</reference>
<gene>
    <name evidence="2" type="ORF">EXM69_20535</name>
</gene>
<dbReference type="AlphaFoldDB" id="A0A846I9H6"/>
<sequence length="29" mass="3372">MKAFQVDYNLSADGIVGRETWKALFRNLK</sequence>
<evidence type="ECO:0000313" key="2">
    <source>
        <dbReference type="EMBL" id="NEZ94255.1"/>
    </source>
</evidence>
<evidence type="ECO:0000259" key="1">
    <source>
        <dbReference type="Pfam" id="PF01471"/>
    </source>
</evidence>
<dbReference type="Gene3D" id="1.10.101.10">
    <property type="entry name" value="PGBD-like superfamily/PGBD"/>
    <property type="match status" value="1"/>
</dbReference>
<dbReference type="InterPro" id="IPR036366">
    <property type="entry name" value="PGBDSf"/>
</dbReference>
<feature type="domain" description="Peptidoglycan binding-like" evidence="1">
    <location>
        <begin position="2"/>
        <end position="24"/>
    </location>
</feature>
<organism evidence="2 3">
    <name type="scientific">Clostridium botulinum</name>
    <dbReference type="NCBI Taxonomy" id="1491"/>
    <lineage>
        <taxon>Bacteria</taxon>
        <taxon>Bacillati</taxon>
        <taxon>Bacillota</taxon>
        <taxon>Clostridia</taxon>
        <taxon>Eubacteriales</taxon>
        <taxon>Clostridiaceae</taxon>
        <taxon>Clostridium</taxon>
    </lineage>
</organism>
<protein>
    <submittedName>
        <fullName evidence="2">Peptidoglycan-binding protein</fullName>
    </submittedName>
</protein>
<evidence type="ECO:0000313" key="3">
    <source>
        <dbReference type="Proteomes" id="UP000473887"/>
    </source>
</evidence>
<dbReference type="InterPro" id="IPR002477">
    <property type="entry name" value="Peptidoglycan-bd-like"/>
</dbReference>
<proteinExistence type="predicted"/>
<dbReference type="Pfam" id="PF01471">
    <property type="entry name" value="PG_binding_1"/>
    <property type="match status" value="1"/>
</dbReference>
<comment type="caution">
    <text evidence="2">The sequence shown here is derived from an EMBL/GenBank/DDBJ whole genome shotgun (WGS) entry which is preliminary data.</text>
</comment>
<accession>A0A846I9H6</accession>
<dbReference type="EMBL" id="SGKC01000087">
    <property type="protein sequence ID" value="NEZ94255.1"/>
    <property type="molecule type" value="Genomic_DNA"/>
</dbReference>
<dbReference type="Proteomes" id="UP000473887">
    <property type="component" value="Unassembled WGS sequence"/>
</dbReference>
<dbReference type="SUPFAM" id="SSF47090">
    <property type="entry name" value="PGBD-like"/>
    <property type="match status" value="1"/>
</dbReference>
<name>A0A846I9H6_CLOBO</name>